<dbReference type="AlphaFoldDB" id="A0A1P8NM02"/>
<geneLocation type="mitochondrion" evidence="1"/>
<organism evidence="1">
    <name type="scientific">Neocrepidodera transversa</name>
    <dbReference type="NCBI Taxonomy" id="877844"/>
    <lineage>
        <taxon>Eukaryota</taxon>
        <taxon>Metazoa</taxon>
        <taxon>Ecdysozoa</taxon>
        <taxon>Arthropoda</taxon>
        <taxon>Hexapoda</taxon>
        <taxon>Insecta</taxon>
        <taxon>Pterygota</taxon>
        <taxon>Neoptera</taxon>
        <taxon>Endopterygota</taxon>
        <taxon>Coleoptera</taxon>
        <taxon>Polyphaga</taxon>
        <taxon>Cucujiformia</taxon>
        <taxon>Chrysomeloidea</taxon>
        <taxon>Chrysomelidae</taxon>
        <taxon>Galerucinae</taxon>
        <taxon>Alticini</taxon>
        <taxon>Neocrepidodera</taxon>
    </lineage>
</organism>
<proteinExistence type="predicted"/>
<gene>
    <name evidence="1" type="primary">nad5</name>
</gene>
<dbReference type="EMBL" id="KX943335">
    <property type="protein sequence ID" value="APX39166.1"/>
    <property type="molecule type" value="Genomic_DNA"/>
</dbReference>
<sequence>MILMELIMWYLTLMIYKITYYI</sequence>
<keyword evidence="1" id="KW-0496">Mitochondrion</keyword>
<protein>
    <submittedName>
        <fullName evidence="1">NADH dehydrogenase subunit 5</fullName>
    </submittedName>
</protein>
<reference evidence="1" key="2">
    <citation type="submission" date="2016-10" db="EMBL/GenBank/DDBJ databases">
        <authorList>
            <person name="Gomez-Rodriguez C."/>
            <person name="Crampton-Platt A."/>
            <person name="Timmermans M.J.T.N."/>
            <person name="Baselga A."/>
            <person name="Vogler A.P."/>
        </authorList>
    </citation>
    <scope>NUCLEOTIDE SEQUENCE</scope>
</reference>
<reference evidence="1" key="1">
    <citation type="journal article" date="2015" name="Methods Ecol Evol">
        <title>Validating the power of mitochondrial metagenomics for community ecology and phylogenetics of complex assemblages.</title>
        <authorList>
            <person name="Gomez-Rodriguez C."/>
            <person name="Crampton-Platt A."/>
            <person name="Timmermans M.J.T.N."/>
            <person name="Baselga A."/>
            <person name="Vogler A.P."/>
        </authorList>
    </citation>
    <scope>NUCLEOTIDE SEQUENCE</scope>
</reference>
<accession>A0A1P8NM02</accession>
<evidence type="ECO:0000313" key="1">
    <source>
        <dbReference type="EMBL" id="APX39166.1"/>
    </source>
</evidence>
<name>A0A1P8NM02_9CUCU</name>